<dbReference type="Proteomes" id="UP000636264">
    <property type="component" value="Unassembled WGS sequence"/>
</dbReference>
<dbReference type="EMBL" id="BMIF01000011">
    <property type="protein sequence ID" value="GGA76004.1"/>
    <property type="molecule type" value="Genomic_DNA"/>
</dbReference>
<comment type="caution">
    <text evidence="3">The sequence shown here is derived from an EMBL/GenBank/DDBJ whole genome shotgun (WGS) entry which is preliminary data.</text>
</comment>
<dbReference type="AlphaFoldDB" id="A0A916S0V4"/>
<evidence type="ECO:0000313" key="3">
    <source>
        <dbReference type="EMBL" id="GGA76004.1"/>
    </source>
</evidence>
<evidence type="ECO:0000313" key="4">
    <source>
        <dbReference type="Proteomes" id="UP000636264"/>
    </source>
</evidence>
<organism evidence="3 4">
    <name type="scientific">Nitratireductor aestuarii</name>
    <dbReference type="NCBI Taxonomy" id="1735103"/>
    <lineage>
        <taxon>Bacteria</taxon>
        <taxon>Pseudomonadati</taxon>
        <taxon>Pseudomonadota</taxon>
        <taxon>Alphaproteobacteria</taxon>
        <taxon>Hyphomicrobiales</taxon>
        <taxon>Phyllobacteriaceae</taxon>
        <taxon>Nitratireductor</taxon>
    </lineage>
</organism>
<keyword evidence="2" id="KW-1133">Transmembrane helix</keyword>
<dbReference type="RefSeq" id="WP_188722155.1">
    <property type="nucleotide sequence ID" value="NZ_BMIF01000011.1"/>
</dbReference>
<reference evidence="3" key="1">
    <citation type="journal article" date="2014" name="Int. J. Syst. Evol. Microbiol.">
        <title>Complete genome sequence of Corynebacterium casei LMG S-19264T (=DSM 44701T), isolated from a smear-ripened cheese.</title>
        <authorList>
            <consortium name="US DOE Joint Genome Institute (JGI-PGF)"/>
            <person name="Walter F."/>
            <person name="Albersmeier A."/>
            <person name="Kalinowski J."/>
            <person name="Ruckert C."/>
        </authorList>
    </citation>
    <scope>NUCLEOTIDE SEQUENCE</scope>
    <source>
        <strain evidence="3">CGMCC 1.15320</strain>
    </source>
</reference>
<evidence type="ECO:0000256" key="2">
    <source>
        <dbReference type="SAM" id="Phobius"/>
    </source>
</evidence>
<name>A0A916S0V4_9HYPH</name>
<keyword evidence="4" id="KW-1185">Reference proteome</keyword>
<proteinExistence type="predicted"/>
<gene>
    <name evidence="3" type="ORF">GCM10011385_32500</name>
</gene>
<protein>
    <submittedName>
        <fullName evidence="3">Uncharacterized protein</fullName>
    </submittedName>
</protein>
<feature type="region of interest" description="Disordered" evidence="1">
    <location>
        <begin position="1"/>
        <end position="20"/>
    </location>
</feature>
<keyword evidence="2" id="KW-0812">Transmembrane</keyword>
<accession>A0A916S0V4</accession>
<sequence>MSDQNEVPAAPPAKDLASVGAGDDKQMGVINVILHDMPPWQKSILTFFLIVPIALALSGLILQVNVGSIIQALVNEQLAQNREQTVGSITETLNKSTSSLSDQIAAVQTDSTKSVNRLDRLEERTNDFLGVFTSRLDRVEQRTDELTKTVNDIKVYICDTDQKQRGDCPLMRQP</sequence>
<feature type="transmembrane region" description="Helical" evidence="2">
    <location>
        <begin position="44"/>
        <end position="62"/>
    </location>
</feature>
<evidence type="ECO:0000256" key="1">
    <source>
        <dbReference type="SAM" id="MobiDB-lite"/>
    </source>
</evidence>
<keyword evidence="2" id="KW-0472">Membrane</keyword>
<reference evidence="3" key="2">
    <citation type="submission" date="2020-09" db="EMBL/GenBank/DDBJ databases">
        <authorList>
            <person name="Sun Q."/>
            <person name="Zhou Y."/>
        </authorList>
    </citation>
    <scope>NUCLEOTIDE SEQUENCE</scope>
    <source>
        <strain evidence="3">CGMCC 1.15320</strain>
    </source>
</reference>